<feature type="transmembrane region" description="Helical" evidence="1">
    <location>
        <begin position="46"/>
        <end position="65"/>
    </location>
</feature>
<protein>
    <submittedName>
        <fullName evidence="2">Uncharacterized protein</fullName>
    </submittedName>
</protein>
<keyword evidence="1" id="KW-1133">Transmembrane helix</keyword>
<name>A0ABP3UPW1_9FLAO</name>
<dbReference type="RefSeq" id="WP_131506026.1">
    <property type="nucleotide sequence ID" value="NZ_BAAAGF010000001.1"/>
</dbReference>
<reference evidence="3" key="1">
    <citation type="journal article" date="2019" name="Int. J. Syst. Evol. Microbiol.">
        <title>The Global Catalogue of Microorganisms (GCM) 10K type strain sequencing project: providing services to taxonomists for standard genome sequencing and annotation.</title>
        <authorList>
            <consortium name="The Broad Institute Genomics Platform"/>
            <consortium name="The Broad Institute Genome Sequencing Center for Infectious Disease"/>
            <person name="Wu L."/>
            <person name="Ma J."/>
        </authorList>
    </citation>
    <scope>NUCLEOTIDE SEQUENCE [LARGE SCALE GENOMIC DNA]</scope>
    <source>
        <strain evidence="3">JCM 15976</strain>
    </source>
</reference>
<comment type="caution">
    <text evidence="2">The sequence shown here is derived from an EMBL/GenBank/DDBJ whole genome shotgun (WGS) entry which is preliminary data.</text>
</comment>
<feature type="transmembrane region" description="Helical" evidence="1">
    <location>
        <begin position="7"/>
        <end position="26"/>
    </location>
</feature>
<dbReference type="EMBL" id="BAAAGF010000001">
    <property type="protein sequence ID" value="GAA0739364.1"/>
    <property type="molecule type" value="Genomic_DNA"/>
</dbReference>
<evidence type="ECO:0000256" key="1">
    <source>
        <dbReference type="SAM" id="Phobius"/>
    </source>
</evidence>
<gene>
    <name evidence="2" type="ORF">GCM10009431_08330</name>
</gene>
<keyword evidence="1" id="KW-0812">Transmembrane</keyword>
<sequence length="94" mass="10442">MVKKEVFIGFIVGLIANFMGLILAVYLFGNGDDIETTIRQSLAEGFFSKLVSIGAILNLGAFFIFIKKKQDYRARGVLLATVLIAVFTFLVKYL</sequence>
<evidence type="ECO:0000313" key="3">
    <source>
        <dbReference type="Proteomes" id="UP001500736"/>
    </source>
</evidence>
<dbReference type="Proteomes" id="UP001500736">
    <property type="component" value="Unassembled WGS sequence"/>
</dbReference>
<keyword evidence="3" id="KW-1185">Reference proteome</keyword>
<feature type="transmembrane region" description="Helical" evidence="1">
    <location>
        <begin position="77"/>
        <end position="93"/>
    </location>
</feature>
<organism evidence="2 3">
    <name type="scientific">Gaetbulibacter jejuensis</name>
    <dbReference type="NCBI Taxonomy" id="584607"/>
    <lineage>
        <taxon>Bacteria</taxon>
        <taxon>Pseudomonadati</taxon>
        <taxon>Bacteroidota</taxon>
        <taxon>Flavobacteriia</taxon>
        <taxon>Flavobacteriales</taxon>
        <taxon>Flavobacteriaceae</taxon>
        <taxon>Gaetbulibacter</taxon>
    </lineage>
</organism>
<keyword evidence="1" id="KW-0472">Membrane</keyword>
<accession>A0ABP3UPW1</accession>
<evidence type="ECO:0000313" key="2">
    <source>
        <dbReference type="EMBL" id="GAA0739364.1"/>
    </source>
</evidence>
<proteinExistence type="predicted"/>